<proteinExistence type="inferred from homology"/>
<comment type="similarity">
    <text evidence="1">Belongs to the ABC transporter superfamily.</text>
</comment>
<keyword evidence="2" id="KW-0813">Transport</keyword>
<evidence type="ECO:0000256" key="5">
    <source>
        <dbReference type="ARBA" id="ARBA00022840"/>
    </source>
</evidence>
<dbReference type="Pfam" id="PF09383">
    <property type="entry name" value="NIL"/>
    <property type="match status" value="1"/>
</dbReference>
<evidence type="ECO:0000256" key="2">
    <source>
        <dbReference type="ARBA" id="ARBA00022448"/>
    </source>
</evidence>
<dbReference type="OrthoDB" id="9804199at2"/>
<evidence type="ECO:0000313" key="10">
    <source>
        <dbReference type="EMBL" id="SUO03574.1"/>
    </source>
</evidence>
<dbReference type="SUPFAM" id="SSF55021">
    <property type="entry name" value="ACT-like"/>
    <property type="match status" value="1"/>
</dbReference>
<dbReference type="Pfam" id="PF00005">
    <property type="entry name" value="ABC_tran"/>
    <property type="match status" value="1"/>
</dbReference>
<evidence type="ECO:0000256" key="3">
    <source>
        <dbReference type="ARBA" id="ARBA00022475"/>
    </source>
</evidence>
<feature type="domain" description="ABC transporter" evidence="9">
    <location>
        <begin position="2"/>
        <end position="241"/>
    </location>
</feature>
<dbReference type="RefSeq" id="WP_027968943.1">
    <property type="nucleotide sequence ID" value="NZ_UHFX01000003.1"/>
</dbReference>
<dbReference type="PANTHER" id="PTHR43166:SF30">
    <property type="entry name" value="METHIONINE IMPORT ATP-BINDING PROTEIN METN"/>
    <property type="match status" value="1"/>
</dbReference>
<evidence type="ECO:0000259" key="9">
    <source>
        <dbReference type="PROSITE" id="PS50893"/>
    </source>
</evidence>
<dbReference type="GO" id="GO:0005524">
    <property type="term" value="F:ATP binding"/>
    <property type="evidence" value="ECO:0007669"/>
    <property type="project" value="UniProtKB-KW"/>
</dbReference>
<dbReference type="GO" id="GO:0006865">
    <property type="term" value="P:amino acid transport"/>
    <property type="evidence" value="ECO:0007669"/>
    <property type="project" value="UniProtKB-KW"/>
</dbReference>
<dbReference type="InterPro" id="IPR041701">
    <property type="entry name" value="MetN_ABC"/>
</dbReference>
<dbReference type="GO" id="GO:0016887">
    <property type="term" value="F:ATP hydrolysis activity"/>
    <property type="evidence" value="ECO:0007669"/>
    <property type="project" value="InterPro"/>
</dbReference>
<evidence type="ECO:0000256" key="8">
    <source>
        <dbReference type="ARBA" id="ARBA00023136"/>
    </source>
</evidence>
<keyword evidence="7" id="KW-0029">Amino-acid transport</keyword>
<dbReference type="InterPro" id="IPR045865">
    <property type="entry name" value="ACT-like_dom_sf"/>
</dbReference>
<gene>
    <name evidence="10" type="primary">metN</name>
    <name evidence="10" type="ORF">NCTC11087_00439</name>
</gene>
<evidence type="ECO:0000256" key="1">
    <source>
        <dbReference type="ARBA" id="ARBA00005417"/>
    </source>
</evidence>
<dbReference type="GeneID" id="77461425"/>
<dbReference type="PROSITE" id="PS00211">
    <property type="entry name" value="ABC_TRANSPORTER_1"/>
    <property type="match status" value="1"/>
</dbReference>
<evidence type="ECO:0000256" key="6">
    <source>
        <dbReference type="ARBA" id="ARBA00022967"/>
    </source>
</evidence>
<dbReference type="PANTHER" id="PTHR43166">
    <property type="entry name" value="AMINO ACID IMPORT ATP-BINDING PROTEIN"/>
    <property type="match status" value="1"/>
</dbReference>
<keyword evidence="8" id="KW-0472">Membrane</keyword>
<protein>
    <submittedName>
        <fullName evidence="10">D-methionine transport ATP-binding protein</fullName>
        <ecNumber evidence="10">3.6.3.-</ecNumber>
    </submittedName>
</protein>
<dbReference type="PROSITE" id="PS50893">
    <property type="entry name" value="ABC_TRANSPORTER_2"/>
    <property type="match status" value="1"/>
</dbReference>
<dbReference type="InterPro" id="IPR003593">
    <property type="entry name" value="AAA+_ATPase"/>
</dbReference>
<keyword evidence="5 10" id="KW-0067">ATP-binding</keyword>
<keyword evidence="11" id="KW-1185">Reference proteome</keyword>
<dbReference type="AlphaFoldDB" id="A0A380LI38"/>
<sequence length="342" mass="38577">MIRLEHVTKTFLTKNGNVHAVKDVSLEIQDGEIFGIIGFSGAGKSTLVRCINLLEKPESGAVIFEGRDLLKLSDKELRAQRQQMGMIFQHFNLMRSRTIYENIAFPLRHMRLKEDEIEKRVMSLLELIELKDRKDSYPSQLSGGQKQRVAIARALASRPKVLLCDEATSALDPHTTQQILQLIKRINKELNLTVILITHEMAVVKDICDRVAVMENGKVVEEGNIVDVFSHPKMPVTKNFINTTNNLGKIQDLLDSNHPLVQIEKNQKLVKLSYQSTNTKEALISTLSREYDVDCSIIFGNVEIVHEVPLGVLVCVLTGSDENIEKALEICRQNKVSVEVIK</sequence>
<organism evidence="10 11">
    <name type="scientific">Faecalicoccus pleomorphus</name>
    <dbReference type="NCBI Taxonomy" id="1323"/>
    <lineage>
        <taxon>Bacteria</taxon>
        <taxon>Bacillati</taxon>
        <taxon>Bacillota</taxon>
        <taxon>Erysipelotrichia</taxon>
        <taxon>Erysipelotrichales</taxon>
        <taxon>Erysipelotrichaceae</taxon>
        <taxon>Faecalicoccus</taxon>
    </lineage>
</organism>
<dbReference type="SUPFAM" id="SSF52540">
    <property type="entry name" value="P-loop containing nucleoside triphosphate hydrolases"/>
    <property type="match status" value="1"/>
</dbReference>
<dbReference type="EMBL" id="UHFX01000003">
    <property type="protein sequence ID" value="SUO03574.1"/>
    <property type="molecule type" value="Genomic_DNA"/>
</dbReference>
<dbReference type="FunFam" id="3.40.50.300:FF:000056">
    <property type="entry name" value="Cell division ATP-binding protein FtsE"/>
    <property type="match status" value="1"/>
</dbReference>
<dbReference type="EC" id="3.6.3.-" evidence="10"/>
<dbReference type="InterPro" id="IPR003439">
    <property type="entry name" value="ABC_transporter-like_ATP-bd"/>
</dbReference>
<name>A0A380LI38_9FIRM</name>
<dbReference type="InterPro" id="IPR018449">
    <property type="entry name" value="NIL_domain"/>
</dbReference>
<dbReference type="Gene3D" id="3.30.70.260">
    <property type="match status" value="1"/>
</dbReference>
<dbReference type="CDD" id="cd03258">
    <property type="entry name" value="ABC_MetN_methionine_transporter"/>
    <property type="match status" value="1"/>
</dbReference>
<dbReference type="InterPro" id="IPR050086">
    <property type="entry name" value="MetN_ABC_transporter-like"/>
</dbReference>
<dbReference type="Gene3D" id="3.40.50.300">
    <property type="entry name" value="P-loop containing nucleotide triphosphate hydrolases"/>
    <property type="match status" value="1"/>
</dbReference>
<dbReference type="SMART" id="SM00382">
    <property type="entry name" value="AAA"/>
    <property type="match status" value="1"/>
</dbReference>
<accession>A0A380LI38</accession>
<reference evidence="10 11" key="1">
    <citation type="submission" date="2018-06" db="EMBL/GenBank/DDBJ databases">
        <authorList>
            <consortium name="Pathogen Informatics"/>
            <person name="Doyle S."/>
        </authorList>
    </citation>
    <scope>NUCLEOTIDE SEQUENCE [LARGE SCALE GENOMIC DNA]</scope>
    <source>
        <strain evidence="10 11">NCTC11087</strain>
    </source>
</reference>
<keyword evidence="4" id="KW-0547">Nucleotide-binding</keyword>
<dbReference type="InterPro" id="IPR017871">
    <property type="entry name" value="ABC_transporter-like_CS"/>
</dbReference>
<keyword evidence="10" id="KW-0378">Hydrolase</keyword>
<keyword evidence="6" id="KW-1278">Translocase</keyword>
<dbReference type="GO" id="GO:0005886">
    <property type="term" value="C:plasma membrane"/>
    <property type="evidence" value="ECO:0007669"/>
    <property type="project" value="UniProtKB-ARBA"/>
</dbReference>
<evidence type="ECO:0000256" key="7">
    <source>
        <dbReference type="ARBA" id="ARBA00022970"/>
    </source>
</evidence>
<dbReference type="InterPro" id="IPR027417">
    <property type="entry name" value="P-loop_NTPase"/>
</dbReference>
<dbReference type="SMART" id="SM00930">
    <property type="entry name" value="NIL"/>
    <property type="match status" value="1"/>
</dbReference>
<keyword evidence="3" id="KW-1003">Cell membrane</keyword>
<dbReference type="Proteomes" id="UP000255523">
    <property type="component" value="Unassembled WGS sequence"/>
</dbReference>
<evidence type="ECO:0000313" key="11">
    <source>
        <dbReference type="Proteomes" id="UP000255523"/>
    </source>
</evidence>
<evidence type="ECO:0000256" key="4">
    <source>
        <dbReference type="ARBA" id="ARBA00022741"/>
    </source>
</evidence>